<dbReference type="NCBIfam" id="TIGR00988">
    <property type="entry name" value="hip"/>
    <property type="match status" value="1"/>
</dbReference>
<comment type="subunit">
    <text evidence="8 10">Heterodimer of an alpha and a beta chain.</text>
</comment>
<evidence type="ECO:0000256" key="9">
    <source>
        <dbReference type="RuleBase" id="RU003939"/>
    </source>
</evidence>
<reference evidence="11" key="1">
    <citation type="submission" date="2019-03" db="EMBL/GenBank/DDBJ databases">
        <title>Afifella sp. nov., isolated from activated sludge.</title>
        <authorList>
            <person name="Li Q."/>
            <person name="Liu Y."/>
        </authorList>
    </citation>
    <scope>NUCLEOTIDE SEQUENCE</scope>
    <source>
        <strain evidence="11">L72</strain>
    </source>
</reference>
<evidence type="ECO:0000256" key="2">
    <source>
        <dbReference type="ARBA" id="ARBA00018700"/>
    </source>
</evidence>
<keyword evidence="3 8" id="KW-0810">Translation regulation</keyword>
<dbReference type="InterPro" id="IPR020816">
    <property type="entry name" value="Histone-like_DNA-bd_CS"/>
</dbReference>
<dbReference type="GO" id="GO:0003677">
    <property type="term" value="F:DNA binding"/>
    <property type="evidence" value="ECO:0007669"/>
    <property type="project" value="UniProtKB-UniRule"/>
</dbReference>
<evidence type="ECO:0000256" key="10">
    <source>
        <dbReference type="RuleBase" id="RU003941"/>
    </source>
</evidence>
<dbReference type="HAMAP" id="MF_00381">
    <property type="entry name" value="IHF_beta"/>
    <property type="match status" value="1"/>
</dbReference>
<dbReference type="GO" id="GO:0006417">
    <property type="term" value="P:regulation of translation"/>
    <property type="evidence" value="ECO:0007669"/>
    <property type="project" value="UniProtKB-UniRule"/>
</dbReference>
<keyword evidence="4 8" id="KW-0805">Transcription regulation</keyword>
<dbReference type="RefSeq" id="WP_161141680.1">
    <property type="nucleotide sequence ID" value="NZ_SPKJ01000069.1"/>
</dbReference>
<dbReference type="SMART" id="SM00411">
    <property type="entry name" value="BHL"/>
    <property type="match status" value="1"/>
</dbReference>
<comment type="caution">
    <text evidence="11">The sequence shown here is derived from an EMBL/GenBank/DDBJ whole genome shotgun (WGS) entry which is preliminary data.</text>
</comment>
<keyword evidence="7 8" id="KW-0233">DNA recombination</keyword>
<dbReference type="GO" id="GO:0030527">
    <property type="term" value="F:structural constituent of chromatin"/>
    <property type="evidence" value="ECO:0007669"/>
    <property type="project" value="InterPro"/>
</dbReference>
<dbReference type="Gene3D" id="4.10.520.10">
    <property type="entry name" value="IHF-like DNA-binding proteins"/>
    <property type="match status" value="1"/>
</dbReference>
<evidence type="ECO:0000256" key="3">
    <source>
        <dbReference type="ARBA" id="ARBA00022845"/>
    </source>
</evidence>
<keyword evidence="5 8" id="KW-0238">DNA-binding</keyword>
<evidence type="ECO:0000313" key="12">
    <source>
        <dbReference type="Proteomes" id="UP000773614"/>
    </source>
</evidence>
<dbReference type="InterPro" id="IPR000119">
    <property type="entry name" value="Hist_DNA-bd"/>
</dbReference>
<dbReference type="OrthoDB" id="9804203at2"/>
<evidence type="ECO:0000256" key="6">
    <source>
        <dbReference type="ARBA" id="ARBA00023163"/>
    </source>
</evidence>
<dbReference type="GO" id="GO:0006355">
    <property type="term" value="P:regulation of DNA-templated transcription"/>
    <property type="evidence" value="ECO:0007669"/>
    <property type="project" value="UniProtKB-UniRule"/>
</dbReference>
<dbReference type="InterPro" id="IPR005685">
    <property type="entry name" value="IHF_beta"/>
</dbReference>
<dbReference type="CDD" id="cd13836">
    <property type="entry name" value="IHF_B"/>
    <property type="match status" value="1"/>
</dbReference>
<dbReference type="PROSITE" id="PS00045">
    <property type="entry name" value="HISTONE_LIKE"/>
    <property type="match status" value="1"/>
</dbReference>
<dbReference type="Pfam" id="PF00216">
    <property type="entry name" value="Bac_DNA_binding"/>
    <property type="match status" value="1"/>
</dbReference>
<keyword evidence="12" id="KW-1185">Reference proteome</keyword>
<comment type="similarity">
    <text evidence="1 8 9">Belongs to the bacterial histone-like protein family.</text>
</comment>
<evidence type="ECO:0000313" key="11">
    <source>
        <dbReference type="EMBL" id="MYZ49339.1"/>
    </source>
</evidence>
<evidence type="ECO:0000256" key="4">
    <source>
        <dbReference type="ARBA" id="ARBA00023015"/>
    </source>
</evidence>
<dbReference type="GO" id="GO:0005829">
    <property type="term" value="C:cytosol"/>
    <property type="evidence" value="ECO:0007669"/>
    <property type="project" value="TreeGrafter"/>
</dbReference>
<gene>
    <name evidence="8" type="primary">ihfB</name>
    <name evidence="8" type="synonym">himD</name>
    <name evidence="11" type="ORF">E4O86_16640</name>
</gene>
<evidence type="ECO:0000256" key="8">
    <source>
        <dbReference type="HAMAP-Rule" id="MF_00381"/>
    </source>
</evidence>
<sequence>MIKSELVERIAARNPHLYQRDVEHLVNAILEEIVTALSRGDRVELRGFGAFSVKNRPARTGRNPRTGEQVPVSEKFVPFFKTGKEMRERLNNGADPGAETDFDDED</sequence>
<dbReference type="GO" id="GO:0006310">
    <property type="term" value="P:DNA recombination"/>
    <property type="evidence" value="ECO:0007669"/>
    <property type="project" value="UniProtKB-UniRule"/>
</dbReference>
<organism evidence="11 12">
    <name type="scientific">Propylenella binzhouense</name>
    <dbReference type="NCBI Taxonomy" id="2555902"/>
    <lineage>
        <taxon>Bacteria</taxon>
        <taxon>Pseudomonadati</taxon>
        <taxon>Pseudomonadota</taxon>
        <taxon>Alphaproteobacteria</taxon>
        <taxon>Hyphomicrobiales</taxon>
        <taxon>Propylenellaceae</taxon>
        <taxon>Propylenella</taxon>
    </lineage>
</organism>
<dbReference type="PANTHER" id="PTHR33175:SF5">
    <property type="entry name" value="INTEGRATION HOST FACTOR SUBUNIT BETA"/>
    <property type="match status" value="1"/>
</dbReference>
<proteinExistence type="inferred from homology"/>
<dbReference type="PANTHER" id="PTHR33175">
    <property type="entry name" value="DNA-BINDING PROTEIN HU"/>
    <property type="match status" value="1"/>
</dbReference>
<protein>
    <recommendedName>
        <fullName evidence="2 8">Integration host factor subunit beta</fullName>
        <shortName evidence="8">IHF-beta</shortName>
    </recommendedName>
</protein>
<evidence type="ECO:0000256" key="1">
    <source>
        <dbReference type="ARBA" id="ARBA00010529"/>
    </source>
</evidence>
<dbReference type="PRINTS" id="PR01727">
    <property type="entry name" value="DNABINDINGHU"/>
</dbReference>
<dbReference type="InterPro" id="IPR010992">
    <property type="entry name" value="IHF-like_DNA-bd_dom_sf"/>
</dbReference>
<dbReference type="Proteomes" id="UP000773614">
    <property type="component" value="Unassembled WGS sequence"/>
</dbReference>
<dbReference type="FunFam" id="4.10.520.10:FF:000008">
    <property type="entry name" value="Integration host factor subunit beta"/>
    <property type="match status" value="1"/>
</dbReference>
<dbReference type="SUPFAM" id="SSF47729">
    <property type="entry name" value="IHF-like DNA-binding proteins"/>
    <property type="match status" value="1"/>
</dbReference>
<name>A0A964WUS7_9HYPH</name>
<keyword evidence="6 8" id="KW-0804">Transcription</keyword>
<dbReference type="EMBL" id="SPKJ01000069">
    <property type="protein sequence ID" value="MYZ49339.1"/>
    <property type="molecule type" value="Genomic_DNA"/>
</dbReference>
<dbReference type="GO" id="GO:0005694">
    <property type="term" value="C:chromosome"/>
    <property type="evidence" value="ECO:0007669"/>
    <property type="project" value="InterPro"/>
</dbReference>
<accession>A0A964WUS7</accession>
<dbReference type="NCBIfam" id="NF001222">
    <property type="entry name" value="PRK00199.1"/>
    <property type="match status" value="1"/>
</dbReference>
<evidence type="ECO:0000256" key="7">
    <source>
        <dbReference type="ARBA" id="ARBA00023172"/>
    </source>
</evidence>
<comment type="function">
    <text evidence="8 10">This protein is one of the two subunits of integration host factor, a specific DNA-binding protein that functions in genetic recombination as well as in transcriptional and translational control.</text>
</comment>
<evidence type="ECO:0000256" key="5">
    <source>
        <dbReference type="ARBA" id="ARBA00023125"/>
    </source>
</evidence>
<dbReference type="AlphaFoldDB" id="A0A964WUS7"/>